<organism evidence="2 3">
    <name type="scientific">Armillaria gallica</name>
    <name type="common">Bulbous honey fungus</name>
    <name type="synonym">Armillaria bulbosa</name>
    <dbReference type="NCBI Taxonomy" id="47427"/>
    <lineage>
        <taxon>Eukaryota</taxon>
        <taxon>Fungi</taxon>
        <taxon>Dikarya</taxon>
        <taxon>Basidiomycota</taxon>
        <taxon>Agaricomycotina</taxon>
        <taxon>Agaricomycetes</taxon>
        <taxon>Agaricomycetidae</taxon>
        <taxon>Agaricales</taxon>
        <taxon>Marasmiineae</taxon>
        <taxon>Physalacriaceae</taxon>
        <taxon>Armillaria</taxon>
    </lineage>
</organism>
<dbReference type="InParanoid" id="A0A2H3DWI2"/>
<feature type="region of interest" description="Disordered" evidence="1">
    <location>
        <begin position="116"/>
        <end position="137"/>
    </location>
</feature>
<evidence type="ECO:0000313" key="3">
    <source>
        <dbReference type="Proteomes" id="UP000217790"/>
    </source>
</evidence>
<dbReference type="AlphaFoldDB" id="A0A2H3DWI2"/>
<gene>
    <name evidence="2" type="ORF">ARMGADRAFT_1025742</name>
</gene>
<keyword evidence="3" id="KW-1185">Reference proteome</keyword>
<protein>
    <submittedName>
        <fullName evidence="2">Uncharacterized protein</fullName>
    </submittedName>
</protein>
<sequence length="137" mass="15717">MAFELMPIDDHIPLLTFILRTHQSSPPWSFPPTDSIPATLVSHSGIASDPSMQSVHWYQKAKIWCEGVGSNKGDKCKRGNFRTRRGYTEKEEFTKVTMKAVHYRWPMAIKAVYSALHDRNSDQKAGRQGKETRREPK</sequence>
<evidence type="ECO:0000313" key="2">
    <source>
        <dbReference type="EMBL" id="PBK99565.1"/>
    </source>
</evidence>
<reference evidence="3" key="1">
    <citation type="journal article" date="2017" name="Nat. Ecol. Evol.">
        <title>Genome expansion and lineage-specific genetic innovations in the forest pathogenic fungi Armillaria.</title>
        <authorList>
            <person name="Sipos G."/>
            <person name="Prasanna A.N."/>
            <person name="Walter M.C."/>
            <person name="O'Connor E."/>
            <person name="Balint B."/>
            <person name="Krizsan K."/>
            <person name="Kiss B."/>
            <person name="Hess J."/>
            <person name="Varga T."/>
            <person name="Slot J."/>
            <person name="Riley R."/>
            <person name="Boka B."/>
            <person name="Rigling D."/>
            <person name="Barry K."/>
            <person name="Lee J."/>
            <person name="Mihaltcheva S."/>
            <person name="LaButti K."/>
            <person name="Lipzen A."/>
            <person name="Waldron R."/>
            <person name="Moloney N.M."/>
            <person name="Sperisen C."/>
            <person name="Kredics L."/>
            <person name="Vagvoelgyi C."/>
            <person name="Patrignani A."/>
            <person name="Fitzpatrick D."/>
            <person name="Nagy I."/>
            <person name="Doyle S."/>
            <person name="Anderson J.B."/>
            <person name="Grigoriev I.V."/>
            <person name="Gueldener U."/>
            <person name="Muensterkoetter M."/>
            <person name="Nagy L.G."/>
        </authorList>
    </citation>
    <scope>NUCLEOTIDE SEQUENCE [LARGE SCALE GENOMIC DNA]</scope>
    <source>
        <strain evidence="3">Ar21-2</strain>
    </source>
</reference>
<dbReference type="EMBL" id="KZ293647">
    <property type="protein sequence ID" value="PBK99565.1"/>
    <property type="molecule type" value="Genomic_DNA"/>
</dbReference>
<evidence type="ECO:0000256" key="1">
    <source>
        <dbReference type="SAM" id="MobiDB-lite"/>
    </source>
</evidence>
<name>A0A2H3DWI2_ARMGA</name>
<dbReference type="Proteomes" id="UP000217790">
    <property type="component" value="Unassembled WGS sequence"/>
</dbReference>
<proteinExistence type="predicted"/>
<accession>A0A2H3DWI2</accession>